<dbReference type="Proteomes" id="UP000471166">
    <property type="component" value="Unassembled WGS sequence"/>
</dbReference>
<evidence type="ECO:0000313" key="2">
    <source>
        <dbReference type="EMBL" id="NEW32156.1"/>
    </source>
</evidence>
<reference evidence="2 3" key="1">
    <citation type="submission" date="2020-01" db="EMBL/GenBank/DDBJ databases">
        <title>Genetics and antimicrobial susceptibilities of Nocardia species isolated from the soil; a comparison with species isolated from humans.</title>
        <authorList>
            <person name="Carrasco G."/>
            <person name="Monzon S."/>
            <person name="Sansegundo M."/>
            <person name="Garcia E."/>
            <person name="Garrido N."/>
            <person name="Medina M.J."/>
            <person name="Villalon P."/>
            <person name="Ramirez-Arocha A.C."/>
            <person name="Jimenez P."/>
            <person name="Cuesta I."/>
            <person name="Valdezate S."/>
        </authorList>
    </citation>
    <scope>NUCLEOTIDE SEQUENCE [LARGE SCALE GENOMIC DNA]</scope>
    <source>
        <strain evidence="2 3">CNM20110626</strain>
    </source>
</reference>
<keyword evidence="1" id="KW-0472">Membrane</keyword>
<accession>A0A6P1CLU8</accession>
<evidence type="ECO:0000313" key="3">
    <source>
        <dbReference type="Proteomes" id="UP000471166"/>
    </source>
</evidence>
<keyword evidence="1" id="KW-0812">Transmembrane</keyword>
<evidence type="ECO:0000256" key="1">
    <source>
        <dbReference type="SAM" id="Phobius"/>
    </source>
</evidence>
<organism evidence="2 3">
    <name type="scientific">Nocardia cyriacigeorgica</name>
    <dbReference type="NCBI Taxonomy" id="135487"/>
    <lineage>
        <taxon>Bacteria</taxon>
        <taxon>Bacillati</taxon>
        <taxon>Actinomycetota</taxon>
        <taxon>Actinomycetes</taxon>
        <taxon>Mycobacteriales</taxon>
        <taxon>Nocardiaceae</taxon>
        <taxon>Nocardia</taxon>
    </lineage>
</organism>
<dbReference type="RefSeq" id="WP_163842532.1">
    <property type="nucleotide sequence ID" value="NZ_AP026975.1"/>
</dbReference>
<dbReference type="AlphaFoldDB" id="A0A6P1CLU8"/>
<comment type="caution">
    <text evidence="2">The sequence shown here is derived from an EMBL/GenBank/DDBJ whole genome shotgun (WGS) entry which is preliminary data.</text>
</comment>
<keyword evidence="1" id="KW-1133">Transmembrane helix</keyword>
<protein>
    <submittedName>
        <fullName evidence="2">Uncharacterized protein</fullName>
    </submittedName>
</protein>
<dbReference type="EMBL" id="JAAGVB010000007">
    <property type="protein sequence ID" value="NEW32156.1"/>
    <property type="molecule type" value="Genomic_DNA"/>
</dbReference>
<feature type="transmembrane region" description="Helical" evidence="1">
    <location>
        <begin position="30"/>
        <end position="51"/>
    </location>
</feature>
<gene>
    <name evidence="2" type="ORF">GV791_06220</name>
</gene>
<sequence>MLIADRTVIMCLLGIAAGQAVVLVSSPRALPIAATVVLLAGLAVVVMHVAAGGRVRPDASPPESPYLDRWQARAAMLVDNAEGSAADWDRRIRPYLAREFHLCLGHRATMTAAERAELGRTHFGPQLWQWIDPGQAARSGAGPGRETFTAIVERMGRL</sequence>
<name>A0A6P1CLU8_9NOCA</name>
<proteinExistence type="predicted"/>